<name>A0A6L2N329_TANCI</name>
<comment type="caution">
    <text evidence="3">The sequence shown here is derived from an EMBL/GenBank/DDBJ whole genome shotgun (WGS) entry which is preliminary data.</text>
</comment>
<evidence type="ECO:0000256" key="1">
    <source>
        <dbReference type="SAM" id="Coils"/>
    </source>
</evidence>
<dbReference type="AlphaFoldDB" id="A0A6L2N329"/>
<dbReference type="EMBL" id="BKCJ010008105">
    <property type="protein sequence ID" value="GEU80578.1"/>
    <property type="molecule type" value="Genomic_DNA"/>
</dbReference>
<proteinExistence type="predicted"/>
<evidence type="ECO:0008006" key="4">
    <source>
        <dbReference type="Google" id="ProtNLM"/>
    </source>
</evidence>
<gene>
    <name evidence="3" type="ORF">Tci_052556</name>
</gene>
<evidence type="ECO:0000256" key="2">
    <source>
        <dbReference type="SAM" id="MobiDB-lite"/>
    </source>
</evidence>
<organism evidence="3">
    <name type="scientific">Tanacetum cinerariifolium</name>
    <name type="common">Dalmatian daisy</name>
    <name type="synonym">Chrysanthemum cinerariifolium</name>
    <dbReference type="NCBI Taxonomy" id="118510"/>
    <lineage>
        <taxon>Eukaryota</taxon>
        <taxon>Viridiplantae</taxon>
        <taxon>Streptophyta</taxon>
        <taxon>Embryophyta</taxon>
        <taxon>Tracheophyta</taxon>
        <taxon>Spermatophyta</taxon>
        <taxon>Magnoliopsida</taxon>
        <taxon>eudicotyledons</taxon>
        <taxon>Gunneridae</taxon>
        <taxon>Pentapetalae</taxon>
        <taxon>asterids</taxon>
        <taxon>campanulids</taxon>
        <taxon>Asterales</taxon>
        <taxon>Asteraceae</taxon>
        <taxon>Asteroideae</taxon>
        <taxon>Anthemideae</taxon>
        <taxon>Anthemidinae</taxon>
        <taxon>Tanacetum</taxon>
    </lineage>
</organism>
<protein>
    <recommendedName>
        <fullName evidence="4">Xylulose kinase-1</fullName>
    </recommendedName>
</protein>
<sequence>MVAYLSESDASEGFNQIIDFLNGSSIKYALTVNPNIYVSCIKQFWTILAVKKVNDVIRFQALVDKKKVVVTEATIREALCLNDAEGVECLPNEEIFVELARMGYEKPSTKLTFYKAFFLSQNQVGDLSTHATKYTSPTLTQKVFANIRRVGKGFFGIETPLFEGMLVEQHVVEEGDADENDEHINAGDAAEGDVSAAHGEVPTVAEEPSILSLEPPSPPPQPSQYIPATSHVQPTPPQSHQIQPPSPQPQPQPQQDARIPMNLLQKIMDTCTALTRRVDHLKFNKVAQALENTKLKRRVKKLERRNKVRVLKLRRLQRVGTAQRVETSNETMMDDVSNQGRMIAEMDQDADVVLDHDKEVADEAKKEDETEPAEVQEVVDVVTTAKLITEVFTATSETNTAASTNITAAEAQVPVVTLIAAPSRRKKGVAELNHNIDWDEAIDHVKKKAKEDPVVKRYQMDYFKGMSYDDIHPIFEAKFNTNVAFLLKTKEQIEEDKNRALKRLNETLAERAAKRQKLDEEVEELKRHLQIVPNEDDDVYTEATPLARKVPIVDYQIIELNNKPYYKIIRADDTHQLYVSFMSLLRNFDREDLEALWFLVKEIFSTTKPKNFSDDFLLVTLRAMFEKPCTCSDLENSEKCTWSSKGQRMEAIGIMWCADHNIYIHPADFVSRDEVPTYKIHSRPDAECFKVKTADVKCCCWNKIEEMTKYLMLLE</sequence>
<feature type="coiled-coil region" evidence="1">
    <location>
        <begin position="483"/>
        <end position="528"/>
    </location>
</feature>
<keyword evidence="1" id="KW-0175">Coiled coil</keyword>
<feature type="region of interest" description="Disordered" evidence="2">
    <location>
        <begin position="205"/>
        <end position="255"/>
    </location>
</feature>
<accession>A0A6L2N329</accession>
<reference evidence="3" key="1">
    <citation type="journal article" date="2019" name="Sci. Rep.">
        <title>Draft genome of Tanacetum cinerariifolium, the natural source of mosquito coil.</title>
        <authorList>
            <person name="Yamashiro T."/>
            <person name="Shiraishi A."/>
            <person name="Satake H."/>
            <person name="Nakayama K."/>
        </authorList>
    </citation>
    <scope>NUCLEOTIDE SEQUENCE</scope>
</reference>
<evidence type="ECO:0000313" key="3">
    <source>
        <dbReference type="EMBL" id="GEU80578.1"/>
    </source>
</evidence>